<dbReference type="InterPro" id="IPR000917">
    <property type="entry name" value="Sulfatase_N"/>
</dbReference>
<sequence>MRILYVDIDTLRPDHLGCYGYPRNTSPNIDAIAGEAVRFTDYYCSDAPCLPSRAALMTGRFGIHTGCVGHGGVNAEMRWEGRDRGMADFNGRYNLPAVMRRAGMKTATISSFPDRHAAWWFNGGFDECYNVGMRGLEPAHEVVPIALDWLERKKETEDWFLHVHVWDPHIPYRTPEVYGKPFENVPLPDPWMTQEILDEHRRTKPGGHCACEVTGYDSVPNPATPRQPVEIKDLDDFRRMVDEYDTGIWYADQQLGQVFDKLKEQGIYDDTVIIISSDHGEDLGELGSYCEHGEADYITTHIPMIIKWPGCAKGAESRGFHYNLDLLPTMIDLLGGVPEFTCNPVVGKKNPVVYDGKSFADCVRTGADGGRDHLVVSQCAHVCQRSVRFGDWMYIRTYHDGYHLIEDEELFNVREDPHEKRNVAEDHPEVCWHAAWYLERWVADNMLSNIYNSHEDPLWNVIAEGGPFHCRGYLHDYCERLEQTGRADCAKELRRRHAEELKERR</sequence>
<gene>
    <name evidence="2" type="ORF">KL86CLO1_11599</name>
</gene>
<evidence type="ECO:0000313" key="2">
    <source>
        <dbReference type="EMBL" id="SBW02141.1"/>
    </source>
</evidence>
<dbReference type="PANTHER" id="PTHR43751:SF3">
    <property type="entry name" value="SULFATASE N-TERMINAL DOMAIN-CONTAINING PROTEIN"/>
    <property type="match status" value="1"/>
</dbReference>
<protein>
    <recommendedName>
        <fullName evidence="1">Sulfatase N-terminal domain-containing protein</fullName>
    </recommendedName>
</protein>
<accession>A0A212JRU6</accession>
<dbReference type="EMBL" id="FLUN01000001">
    <property type="protein sequence ID" value="SBW02141.1"/>
    <property type="molecule type" value="Genomic_DNA"/>
</dbReference>
<dbReference type="AlphaFoldDB" id="A0A212JRU6"/>
<dbReference type="Gene3D" id="3.40.720.10">
    <property type="entry name" value="Alkaline Phosphatase, subunit A"/>
    <property type="match status" value="1"/>
</dbReference>
<feature type="domain" description="Sulfatase N-terminal" evidence="1">
    <location>
        <begin position="3"/>
        <end position="335"/>
    </location>
</feature>
<dbReference type="SUPFAM" id="SSF53649">
    <property type="entry name" value="Alkaline phosphatase-like"/>
    <property type="match status" value="1"/>
</dbReference>
<reference evidence="2" key="1">
    <citation type="submission" date="2016-04" db="EMBL/GenBank/DDBJ databases">
        <authorList>
            <person name="Evans L.H."/>
            <person name="Alamgir A."/>
            <person name="Owens N."/>
            <person name="Weber N.D."/>
            <person name="Virtaneva K."/>
            <person name="Barbian K."/>
            <person name="Babar A."/>
            <person name="Rosenke K."/>
        </authorList>
    </citation>
    <scope>NUCLEOTIDE SEQUENCE</scope>
    <source>
        <strain evidence="2">86</strain>
    </source>
</reference>
<evidence type="ECO:0000259" key="1">
    <source>
        <dbReference type="Pfam" id="PF00884"/>
    </source>
</evidence>
<dbReference type="PANTHER" id="PTHR43751">
    <property type="entry name" value="SULFATASE"/>
    <property type="match status" value="1"/>
</dbReference>
<organism evidence="2">
    <name type="scientific">uncultured Eubacteriales bacterium</name>
    <dbReference type="NCBI Taxonomy" id="172733"/>
    <lineage>
        <taxon>Bacteria</taxon>
        <taxon>Bacillati</taxon>
        <taxon>Bacillota</taxon>
        <taxon>Clostridia</taxon>
        <taxon>Eubacteriales</taxon>
        <taxon>environmental samples</taxon>
    </lineage>
</organism>
<name>A0A212JRU6_9FIRM</name>
<dbReference type="CDD" id="cd16148">
    <property type="entry name" value="sulfatase_like"/>
    <property type="match status" value="1"/>
</dbReference>
<proteinExistence type="predicted"/>
<dbReference type="Pfam" id="PF00884">
    <property type="entry name" value="Sulfatase"/>
    <property type="match status" value="1"/>
</dbReference>
<dbReference type="InterPro" id="IPR017850">
    <property type="entry name" value="Alkaline_phosphatase_core_sf"/>
</dbReference>
<dbReference type="InterPro" id="IPR052701">
    <property type="entry name" value="GAG_Ulvan_Degrading_Sulfatases"/>
</dbReference>